<evidence type="ECO:0000313" key="4">
    <source>
        <dbReference type="Proteomes" id="UP000439903"/>
    </source>
</evidence>
<dbReference type="Proteomes" id="UP000439903">
    <property type="component" value="Unassembled WGS sequence"/>
</dbReference>
<organism evidence="3 4">
    <name type="scientific">Gigaspora margarita</name>
    <dbReference type="NCBI Taxonomy" id="4874"/>
    <lineage>
        <taxon>Eukaryota</taxon>
        <taxon>Fungi</taxon>
        <taxon>Fungi incertae sedis</taxon>
        <taxon>Mucoromycota</taxon>
        <taxon>Glomeromycotina</taxon>
        <taxon>Glomeromycetes</taxon>
        <taxon>Diversisporales</taxon>
        <taxon>Gigasporaceae</taxon>
        <taxon>Gigaspora</taxon>
    </lineage>
</organism>
<accession>A0A8H4AEE0</accession>
<feature type="signal peptide" evidence="2">
    <location>
        <begin position="1"/>
        <end position="25"/>
    </location>
</feature>
<dbReference type="AlphaFoldDB" id="A0A8H4AEE0"/>
<protein>
    <submittedName>
        <fullName evidence="3">Uncharacterized protein</fullName>
    </submittedName>
</protein>
<sequence length="187" mass="19286">MKNQLIMSRLIFLTLLLFFIGSASAQVQSINTPGSKVAVGAMIPITWAYTPQANALPGTLSVIDSVTQSRTIISSTIVLSSKNYQWKVNVPPGSYYLALNDGAGDKLSGAFSVFDANSGTAPTGTSGSTPSGPTNSLGSSNSSSSSGSSSSPGSTKSNVAPAKINFSGSDKFLFSFIVVAATMMYFI</sequence>
<keyword evidence="4" id="KW-1185">Reference proteome</keyword>
<reference evidence="3 4" key="1">
    <citation type="journal article" date="2019" name="Environ. Microbiol.">
        <title>At the nexus of three kingdoms: the genome of the mycorrhizal fungus Gigaspora margarita provides insights into plant, endobacterial and fungal interactions.</title>
        <authorList>
            <person name="Venice F."/>
            <person name="Ghignone S."/>
            <person name="Salvioli di Fossalunga A."/>
            <person name="Amselem J."/>
            <person name="Novero M."/>
            <person name="Xianan X."/>
            <person name="Sedzielewska Toro K."/>
            <person name="Morin E."/>
            <person name="Lipzen A."/>
            <person name="Grigoriev I.V."/>
            <person name="Henrissat B."/>
            <person name="Martin F.M."/>
            <person name="Bonfante P."/>
        </authorList>
    </citation>
    <scope>NUCLEOTIDE SEQUENCE [LARGE SCALE GENOMIC DNA]</scope>
    <source>
        <strain evidence="3 4">BEG34</strain>
    </source>
</reference>
<feature type="region of interest" description="Disordered" evidence="1">
    <location>
        <begin position="121"/>
        <end position="156"/>
    </location>
</feature>
<dbReference type="OrthoDB" id="2317675at2759"/>
<comment type="caution">
    <text evidence="3">The sequence shown here is derived from an EMBL/GenBank/DDBJ whole genome shotgun (WGS) entry which is preliminary data.</text>
</comment>
<gene>
    <name evidence="3" type="ORF">F8M41_022859</name>
</gene>
<name>A0A8H4AEE0_GIGMA</name>
<proteinExistence type="predicted"/>
<feature type="chain" id="PRO_5034199121" evidence="2">
    <location>
        <begin position="26"/>
        <end position="187"/>
    </location>
</feature>
<evidence type="ECO:0000256" key="1">
    <source>
        <dbReference type="SAM" id="MobiDB-lite"/>
    </source>
</evidence>
<evidence type="ECO:0000256" key="2">
    <source>
        <dbReference type="SAM" id="SignalP"/>
    </source>
</evidence>
<evidence type="ECO:0000313" key="3">
    <source>
        <dbReference type="EMBL" id="KAF0485173.1"/>
    </source>
</evidence>
<dbReference type="EMBL" id="WTPW01000723">
    <property type="protein sequence ID" value="KAF0485173.1"/>
    <property type="molecule type" value="Genomic_DNA"/>
</dbReference>
<keyword evidence="2" id="KW-0732">Signal</keyword>